<accession>A0A2S5B426</accession>
<feature type="compositionally biased region" description="Low complexity" evidence="2">
    <location>
        <begin position="264"/>
        <end position="280"/>
    </location>
</feature>
<sequence>MPTIAPIEINESNWTHYLGDDRYYPNYLAFFHRIISAPPAASSPYADKPTSVVPVVEQYLFGGEGQMLVRAVSGALHPLIHIGHGIEFGLDGHVAEGLAQCAVHKPQVAALFPSEWPPQPPRSTSLASSITSAFSSLRFGSSSSSTATANGHSTVGNTGLPYFHSMTIASPDRSFARTVGNLPRGPGARRYPREGLSGFTILSRILHDDSLAPGNANSLSDASKLDGVVRNRASRIAQWCEEWRFSTEERVEWDDPQDAALSDGGASRRGSNATSATAAGGAAGGAPKGKGRSMAAPPWDEIVEKTEELVWMATVIYAAAARPGYKDIKLDFFLMHGLTSVLFLPSMLEVISPHLRPYLLMSHFRLVVAYWVSRGRPELYISEGLMAAPAYPAPPPSTLHPENRPKTSAVRRALDRALNGEHGEDDHARRREPDLESPEYDESVNPWMKVLQSAADHDDEHVTKVVRALYWAATQFGSSPKGLFTSGLPGTEDMDGTIFIRAAGLTLTSIGWAHEGDCGRPGSWDRSALGFPSTWADDELLPGHEWPPVSSKVASGEQGADRKGKSRSSSFNLSSMPPAHAIEYGYQYDSGHGGGERRSRSGTIMPGSMAASDSATTASLPPLQPPLSVAIDYSGGFTSPSSSAATNGGGNWSTSHSRSASAASVSSAAYRSSSAYGGGHSRQASGSGYHSPGFTTPTGGTAAAAGGRSPTGSIYGGVSSSSSSHPPVVVAVEDHNLYGANNAETEAAHRSGWRKFGEETTEEELERRKLEEEDRELMG</sequence>
<dbReference type="AlphaFoldDB" id="A0A2S5B426"/>
<evidence type="ECO:0000313" key="3">
    <source>
        <dbReference type="EMBL" id="POY71527.1"/>
    </source>
</evidence>
<dbReference type="PANTHER" id="PTHR35870">
    <property type="entry name" value="PROTEIN, PUTATIVE (AFU_ORTHOLOGUE AFUA_5G03330)-RELATED"/>
    <property type="match status" value="1"/>
</dbReference>
<dbReference type="Pfam" id="PF14027">
    <property type="entry name" value="Questin_oxidase"/>
    <property type="match status" value="1"/>
</dbReference>
<feature type="region of interest" description="Disordered" evidence="2">
    <location>
        <begin position="416"/>
        <end position="442"/>
    </location>
</feature>
<organism evidence="3 4">
    <name type="scientific">Rhodotorula taiwanensis</name>
    <dbReference type="NCBI Taxonomy" id="741276"/>
    <lineage>
        <taxon>Eukaryota</taxon>
        <taxon>Fungi</taxon>
        <taxon>Dikarya</taxon>
        <taxon>Basidiomycota</taxon>
        <taxon>Pucciniomycotina</taxon>
        <taxon>Microbotryomycetes</taxon>
        <taxon>Sporidiobolales</taxon>
        <taxon>Sporidiobolaceae</taxon>
        <taxon>Rhodotorula</taxon>
    </lineage>
</organism>
<feature type="compositionally biased region" description="Low complexity" evidence="2">
    <location>
        <begin position="608"/>
        <end position="619"/>
    </location>
</feature>
<feature type="region of interest" description="Disordered" evidence="2">
    <location>
        <begin position="740"/>
        <end position="779"/>
    </location>
</feature>
<gene>
    <name evidence="3" type="ORF">BMF94_5448</name>
</gene>
<feature type="compositionally biased region" description="Basic and acidic residues" evidence="2">
    <location>
        <begin position="416"/>
        <end position="434"/>
    </location>
</feature>
<feature type="region of interest" description="Disordered" evidence="2">
    <location>
        <begin position="254"/>
        <end position="296"/>
    </location>
</feature>
<keyword evidence="1" id="KW-0560">Oxidoreductase</keyword>
<feature type="region of interest" description="Disordered" evidence="2">
    <location>
        <begin position="672"/>
        <end position="708"/>
    </location>
</feature>
<comment type="caution">
    <text evidence="3">The sequence shown here is derived from an EMBL/GenBank/DDBJ whole genome shotgun (WGS) entry which is preliminary data.</text>
</comment>
<evidence type="ECO:0000256" key="2">
    <source>
        <dbReference type="SAM" id="MobiDB-lite"/>
    </source>
</evidence>
<keyword evidence="4" id="KW-1185">Reference proteome</keyword>
<dbReference type="InterPro" id="IPR025337">
    <property type="entry name" value="Questin_oxidase-like"/>
</dbReference>
<dbReference type="OrthoDB" id="10004862at2759"/>
<feature type="compositionally biased region" description="Basic and acidic residues" evidence="2">
    <location>
        <begin position="765"/>
        <end position="779"/>
    </location>
</feature>
<name>A0A2S5B426_9BASI</name>
<dbReference type="EMBL" id="PJQD01000083">
    <property type="protein sequence ID" value="POY71527.1"/>
    <property type="molecule type" value="Genomic_DNA"/>
</dbReference>
<evidence type="ECO:0000256" key="1">
    <source>
        <dbReference type="ARBA" id="ARBA00023002"/>
    </source>
</evidence>
<evidence type="ECO:0000313" key="4">
    <source>
        <dbReference type="Proteomes" id="UP000237144"/>
    </source>
</evidence>
<dbReference type="PANTHER" id="PTHR35870:SF1">
    <property type="entry name" value="PROTEIN, PUTATIVE (AFU_ORTHOLOGUE AFUA_5G03330)-RELATED"/>
    <property type="match status" value="1"/>
</dbReference>
<dbReference type="STRING" id="741276.A0A2S5B426"/>
<dbReference type="Proteomes" id="UP000237144">
    <property type="component" value="Unassembled WGS sequence"/>
</dbReference>
<feature type="region of interest" description="Disordered" evidence="2">
    <location>
        <begin position="540"/>
        <end position="623"/>
    </location>
</feature>
<reference evidence="3 4" key="1">
    <citation type="journal article" date="2018" name="Front. Microbiol.">
        <title>Prospects for Fungal Bioremediation of Acidic Radioactive Waste Sites: Characterization and Genome Sequence of Rhodotorula taiwanensis MD1149.</title>
        <authorList>
            <person name="Tkavc R."/>
            <person name="Matrosova V.Y."/>
            <person name="Grichenko O.E."/>
            <person name="Gostincar C."/>
            <person name="Volpe R.P."/>
            <person name="Klimenkova P."/>
            <person name="Gaidamakova E.K."/>
            <person name="Zhou C.E."/>
            <person name="Stewart B.J."/>
            <person name="Lyman M.G."/>
            <person name="Malfatti S.A."/>
            <person name="Rubinfeld B."/>
            <person name="Courtot M."/>
            <person name="Singh J."/>
            <person name="Dalgard C.L."/>
            <person name="Hamilton T."/>
            <person name="Frey K.G."/>
            <person name="Gunde-Cimerman N."/>
            <person name="Dugan L."/>
            <person name="Daly M.J."/>
        </authorList>
    </citation>
    <scope>NUCLEOTIDE SEQUENCE [LARGE SCALE GENOMIC DNA]</scope>
    <source>
        <strain evidence="3 4">MD1149</strain>
    </source>
</reference>
<protein>
    <submittedName>
        <fullName evidence="3">Uncharacterized protein</fullName>
    </submittedName>
</protein>
<feature type="compositionally biased region" description="Low complexity" evidence="2">
    <location>
        <begin position="691"/>
        <end position="708"/>
    </location>
</feature>
<dbReference type="GO" id="GO:0016491">
    <property type="term" value="F:oxidoreductase activity"/>
    <property type="evidence" value="ECO:0007669"/>
    <property type="project" value="UniProtKB-KW"/>
</dbReference>
<proteinExistence type="predicted"/>